<accession>A0ABY4M7P1</accession>
<evidence type="ECO:0000256" key="1">
    <source>
        <dbReference type="ARBA" id="ARBA00023211"/>
    </source>
</evidence>
<dbReference type="PROSITE" id="PS50991">
    <property type="entry name" value="PYR_CT"/>
    <property type="match status" value="1"/>
</dbReference>
<dbReference type="SUPFAM" id="SSF51569">
    <property type="entry name" value="Aldolase"/>
    <property type="match status" value="1"/>
</dbReference>
<proteinExistence type="predicted"/>
<protein>
    <recommendedName>
        <fullName evidence="2">Pyruvate carboxyltransferase domain-containing protein</fullName>
    </recommendedName>
</protein>
<sequence length="313" mass="33653">MIINLDVTLRDGGYRNNFDFPLAYALHHARESVAAGMEWVEIGYRNGSFKPKPGIGRTGVGADDYIRAVAEVVSPDRLCMILHPKNITEDDLPRMYEAGVRLVRFCLPSGTPEPGLALLAEAADLGFTTTVNITRVSQLDRRRLVELAALSGDAGADVVYLADSNGSLLPGEVSQLVTLVRSVTDAEIGLHAHNNLGLALANAIAAVDAGATWIDSSVLGMGKGPGNLVTEQWLAYLGRYGRDARHDTYDLGRILSLAHRMESQFAEAKPSLPLPDLVLGHFDLSVEERAKLPVDRIGDAFSAARELTAAGAR</sequence>
<gene>
    <name evidence="3" type="ORF">K9S39_11775</name>
</gene>
<dbReference type="PANTHER" id="PTHR10277">
    <property type="entry name" value="HOMOCITRATE SYNTHASE-RELATED"/>
    <property type="match status" value="1"/>
</dbReference>
<keyword evidence="4" id="KW-1185">Reference proteome</keyword>
<dbReference type="RefSeq" id="WP_248863285.1">
    <property type="nucleotide sequence ID" value="NZ_CP086322.1"/>
</dbReference>
<keyword evidence="1" id="KW-0464">Manganese</keyword>
<feature type="domain" description="Pyruvate carboxyltransferase" evidence="2">
    <location>
        <begin position="2"/>
        <end position="255"/>
    </location>
</feature>
<name>A0ABY4M7P1_9ACTN</name>
<dbReference type="Gene3D" id="3.20.20.70">
    <property type="entry name" value="Aldolase class I"/>
    <property type="match status" value="1"/>
</dbReference>
<evidence type="ECO:0000259" key="2">
    <source>
        <dbReference type="PROSITE" id="PS50991"/>
    </source>
</evidence>
<dbReference type="Proteomes" id="UP000830115">
    <property type="component" value="Chromosome"/>
</dbReference>
<dbReference type="PANTHER" id="PTHR10277:SF9">
    <property type="entry name" value="2-ISOPROPYLMALATE SYNTHASE 1, CHLOROPLASTIC-RELATED"/>
    <property type="match status" value="1"/>
</dbReference>
<reference evidence="3" key="1">
    <citation type="submission" date="2021-10" db="EMBL/GenBank/DDBJ databases">
        <title>Streptomyces nigrumlapis sp.nov.,an antimicrobial producing actinobacterium isolated from Black Gobi rocks.</title>
        <authorList>
            <person name="Wen Y."/>
            <person name="Zhang W."/>
            <person name="Liu X.G."/>
        </authorList>
    </citation>
    <scope>NUCLEOTIDE SEQUENCE</scope>
    <source>
        <strain evidence="3">ST13-2-2</strain>
    </source>
</reference>
<evidence type="ECO:0000313" key="3">
    <source>
        <dbReference type="EMBL" id="UQA92425.1"/>
    </source>
</evidence>
<dbReference type="InterPro" id="IPR050073">
    <property type="entry name" value="2-IPM_HCS-like"/>
</dbReference>
<dbReference type="InterPro" id="IPR000891">
    <property type="entry name" value="PYR_CT"/>
</dbReference>
<dbReference type="EMBL" id="CP086322">
    <property type="protein sequence ID" value="UQA92425.1"/>
    <property type="molecule type" value="Genomic_DNA"/>
</dbReference>
<dbReference type="Pfam" id="PF00682">
    <property type="entry name" value="HMGL-like"/>
    <property type="match status" value="1"/>
</dbReference>
<organism evidence="3 4">
    <name type="scientific">Streptomyces halobius</name>
    <dbReference type="NCBI Taxonomy" id="2879846"/>
    <lineage>
        <taxon>Bacteria</taxon>
        <taxon>Bacillati</taxon>
        <taxon>Actinomycetota</taxon>
        <taxon>Actinomycetes</taxon>
        <taxon>Kitasatosporales</taxon>
        <taxon>Streptomycetaceae</taxon>
        <taxon>Streptomyces</taxon>
    </lineage>
</organism>
<dbReference type="InterPro" id="IPR013785">
    <property type="entry name" value="Aldolase_TIM"/>
</dbReference>
<evidence type="ECO:0000313" key="4">
    <source>
        <dbReference type="Proteomes" id="UP000830115"/>
    </source>
</evidence>